<dbReference type="OrthoDB" id="1110567at2759"/>
<gene>
    <name evidence="1" type="ORF">ANE_LOCUS22959</name>
</gene>
<protein>
    <submittedName>
        <fullName evidence="1">Uncharacterized protein</fullName>
    </submittedName>
</protein>
<dbReference type="EMBL" id="CABITT030000007">
    <property type="protein sequence ID" value="VVB12515.1"/>
    <property type="molecule type" value="Genomic_DNA"/>
</dbReference>
<name>A0A565CFW1_9BRAS</name>
<organism evidence="1 2">
    <name type="scientific">Arabis nemorensis</name>
    <dbReference type="NCBI Taxonomy" id="586526"/>
    <lineage>
        <taxon>Eukaryota</taxon>
        <taxon>Viridiplantae</taxon>
        <taxon>Streptophyta</taxon>
        <taxon>Embryophyta</taxon>
        <taxon>Tracheophyta</taxon>
        <taxon>Spermatophyta</taxon>
        <taxon>Magnoliopsida</taxon>
        <taxon>eudicotyledons</taxon>
        <taxon>Gunneridae</taxon>
        <taxon>Pentapetalae</taxon>
        <taxon>rosids</taxon>
        <taxon>malvids</taxon>
        <taxon>Brassicales</taxon>
        <taxon>Brassicaceae</taxon>
        <taxon>Arabideae</taxon>
        <taxon>Arabis</taxon>
    </lineage>
</organism>
<dbReference type="AlphaFoldDB" id="A0A565CFW1"/>
<reference evidence="1" key="1">
    <citation type="submission" date="2019-07" db="EMBL/GenBank/DDBJ databases">
        <authorList>
            <person name="Dittberner H."/>
        </authorList>
    </citation>
    <scope>NUCLEOTIDE SEQUENCE [LARGE SCALE GENOMIC DNA]</scope>
</reference>
<dbReference type="Proteomes" id="UP000489600">
    <property type="component" value="Unassembled WGS sequence"/>
</dbReference>
<sequence>MVFDVESFEKFPWECRKACESLVESIKVADYNGDSYLIGGFVHVLQIWLYESVTTVGERFGRKIFYHDVMVARIRHITLKPGGC</sequence>
<proteinExistence type="predicted"/>
<evidence type="ECO:0000313" key="2">
    <source>
        <dbReference type="Proteomes" id="UP000489600"/>
    </source>
</evidence>
<evidence type="ECO:0000313" key="1">
    <source>
        <dbReference type="EMBL" id="VVB12515.1"/>
    </source>
</evidence>
<accession>A0A565CFW1</accession>
<comment type="caution">
    <text evidence="1">The sequence shown here is derived from an EMBL/GenBank/DDBJ whole genome shotgun (WGS) entry which is preliminary data.</text>
</comment>
<keyword evidence="2" id="KW-1185">Reference proteome</keyword>